<sequence>MKQGGETRVPENFRPYFWDIEFEKLEVQKDIFFITKRILDRGNFSDIRWLIKTYGIEVIKKVVLGTRDLDRLTGNFWADILGLDKKQVPCLQKPYSPIHFGLSS</sequence>
<feature type="domain" description="DUF6922" evidence="1">
    <location>
        <begin position="14"/>
        <end position="63"/>
    </location>
</feature>
<dbReference type="EMBL" id="MHCC01000027">
    <property type="protein sequence ID" value="OGY12473.1"/>
    <property type="molecule type" value="Genomic_DNA"/>
</dbReference>
<reference evidence="2 3" key="1">
    <citation type="journal article" date="2016" name="Nat. Commun.">
        <title>Thousands of microbial genomes shed light on interconnected biogeochemical processes in an aquifer system.</title>
        <authorList>
            <person name="Anantharaman K."/>
            <person name="Brown C.T."/>
            <person name="Hug L.A."/>
            <person name="Sharon I."/>
            <person name="Castelle C.J."/>
            <person name="Probst A.J."/>
            <person name="Thomas B.C."/>
            <person name="Singh A."/>
            <person name="Wilkins M.J."/>
            <person name="Karaoz U."/>
            <person name="Brodie E.L."/>
            <person name="Williams K.H."/>
            <person name="Hubbard S.S."/>
            <person name="Banfield J.F."/>
        </authorList>
    </citation>
    <scope>NUCLEOTIDE SEQUENCE [LARGE SCALE GENOMIC DNA]</scope>
</reference>
<organism evidence="2 3">
    <name type="scientific">Candidatus Blackburnbacteria bacterium RIFCSPLOWO2_01_FULL_40_20</name>
    <dbReference type="NCBI Taxonomy" id="1797519"/>
    <lineage>
        <taxon>Bacteria</taxon>
        <taxon>Candidatus Blackburniibacteriota</taxon>
    </lineage>
</organism>
<gene>
    <name evidence="2" type="ORF">A3A77_00660</name>
</gene>
<evidence type="ECO:0000313" key="3">
    <source>
        <dbReference type="Proteomes" id="UP000178659"/>
    </source>
</evidence>
<comment type="caution">
    <text evidence="2">The sequence shown here is derived from an EMBL/GenBank/DDBJ whole genome shotgun (WGS) entry which is preliminary data.</text>
</comment>
<dbReference type="InterPro" id="IPR053830">
    <property type="entry name" value="DUF6922"/>
</dbReference>
<evidence type="ECO:0000313" key="2">
    <source>
        <dbReference type="EMBL" id="OGY12473.1"/>
    </source>
</evidence>
<evidence type="ECO:0000259" key="1">
    <source>
        <dbReference type="Pfam" id="PF21956"/>
    </source>
</evidence>
<protein>
    <recommendedName>
        <fullName evidence="1">DUF6922 domain-containing protein</fullName>
    </recommendedName>
</protein>
<dbReference type="Proteomes" id="UP000178659">
    <property type="component" value="Unassembled WGS sequence"/>
</dbReference>
<proteinExistence type="predicted"/>
<accession>A0A1G1VAR7</accession>
<dbReference type="Pfam" id="PF21956">
    <property type="entry name" value="DUF6922"/>
    <property type="match status" value="1"/>
</dbReference>
<name>A0A1G1VAR7_9BACT</name>
<dbReference type="AlphaFoldDB" id="A0A1G1VAR7"/>